<name>A0A8C6RBI7_NANGA</name>
<evidence type="ECO:0000313" key="3">
    <source>
        <dbReference type="Proteomes" id="UP000694381"/>
    </source>
</evidence>
<organism evidence="2 3">
    <name type="scientific">Nannospalax galili</name>
    <name type="common">Northern Israeli blind subterranean mole rat</name>
    <name type="synonym">Spalax galili</name>
    <dbReference type="NCBI Taxonomy" id="1026970"/>
    <lineage>
        <taxon>Eukaryota</taxon>
        <taxon>Metazoa</taxon>
        <taxon>Chordata</taxon>
        <taxon>Craniata</taxon>
        <taxon>Vertebrata</taxon>
        <taxon>Euteleostomi</taxon>
        <taxon>Mammalia</taxon>
        <taxon>Eutheria</taxon>
        <taxon>Euarchontoglires</taxon>
        <taxon>Glires</taxon>
        <taxon>Rodentia</taxon>
        <taxon>Myomorpha</taxon>
        <taxon>Muroidea</taxon>
        <taxon>Spalacidae</taxon>
        <taxon>Spalacinae</taxon>
        <taxon>Nannospalax</taxon>
    </lineage>
</organism>
<dbReference type="Proteomes" id="UP000694381">
    <property type="component" value="Unassembled WGS sequence"/>
</dbReference>
<proteinExistence type="predicted"/>
<evidence type="ECO:0000313" key="2">
    <source>
        <dbReference type="Ensembl" id="ENSNGAP00000015015.1"/>
    </source>
</evidence>
<dbReference type="GeneTree" id="ENSGT00490000044045"/>
<protein>
    <submittedName>
        <fullName evidence="2">Coiled coil domain 201</fullName>
    </submittedName>
</protein>
<dbReference type="AlphaFoldDB" id="A0A8C6RBI7"/>
<reference evidence="2" key="2">
    <citation type="submission" date="2025-09" db="UniProtKB">
        <authorList>
            <consortium name="Ensembl"/>
        </authorList>
    </citation>
    <scope>IDENTIFICATION</scope>
</reference>
<accession>A0A8C6RBI7</accession>
<sequence>PKMFMYMPEFLCSTSLLTERPRKKKPAKPSTPQKMDMGWSPRPQGKASQIHRSLLPAHSSQDLGGVGPTATFRKRRLSTVQDFEGPYSDHSVAGNNPPMSASLNKQQQKIKVLKAVSSPRNLRLPGIPDTARKKRRDKTAQAAAMQRVRQWEARLLQEIEDAVYHELTIQGVLSTELSVQAQGALSINTIEADTQDPAALA</sequence>
<keyword evidence="3" id="KW-1185">Reference proteome</keyword>
<feature type="region of interest" description="Disordered" evidence="1">
    <location>
        <begin position="16"/>
        <end position="50"/>
    </location>
</feature>
<feature type="region of interest" description="Disordered" evidence="1">
    <location>
        <begin position="120"/>
        <end position="142"/>
    </location>
</feature>
<dbReference type="OMA" id="SWHQNPG"/>
<evidence type="ECO:0000256" key="1">
    <source>
        <dbReference type="SAM" id="MobiDB-lite"/>
    </source>
</evidence>
<reference evidence="2" key="1">
    <citation type="submission" date="2025-08" db="UniProtKB">
        <authorList>
            <consortium name="Ensembl"/>
        </authorList>
    </citation>
    <scope>IDENTIFICATION</scope>
</reference>
<dbReference type="Ensembl" id="ENSNGAT00000020615.1">
    <property type="protein sequence ID" value="ENSNGAP00000015015.1"/>
    <property type="gene ID" value="ENSNGAG00000016158.1"/>
</dbReference>